<dbReference type="InterPro" id="IPR031404">
    <property type="entry name" value="Rrt14"/>
</dbReference>
<comment type="subcellular location">
    <subcellularLocation>
        <location evidence="2 8">Nucleus</location>
        <location evidence="2 8">Nucleolus</location>
    </subcellularLocation>
</comment>
<evidence type="ECO:0000256" key="6">
    <source>
        <dbReference type="ARBA" id="ARBA00023163"/>
    </source>
</evidence>
<proteinExistence type="inferred from homology"/>
<comment type="similarity">
    <text evidence="3 8">Belongs to the RRT14 family.</text>
</comment>
<evidence type="ECO:0000313" key="11">
    <source>
        <dbReference type="Proteomes" id="UP000094801"/>
    </source>
</evidence>
<feature type="region of interest" description="Disordered" evidence="9">
    <location>
        <begin position="167"/>
        <end position="217"/>
    </location>
</feature>
<evidence type="ECO:0000256" key="3">
    <source>
        <dbReference type="ARBA" id="ARBA00007142"/>
    </source>
</evidence>
<evidence type="ECO:0000256" key="9">
    <source>
        <dbReference type="SAM" id="MobiDB-lite"/>
    </source>
</evidence>
<protein>
    <recommendedName>
        <fullName evidence="4 8">Regulator of rDNA transcription 14</fullName>
    </recommendedName>
</protein>
<evidence type="ECO:0000256" key="2">
    <source>
        <dbReference type="ARBA" id="ARBA00004604"/>
    </source>
</evidence>
<dbReference type="OrthoDB" id="4069371at2759"/>
<accession>A0A1E4SX65</accession>
<dbReference type="Pfam" id="PF17075">
    <property type="entry name" value="RRT14"/>
    <property type="match status" value="1"/>
</dbReference>
<feature type="compositionally biased region" description="Acidic residues" evidence="9">
    <location>
        <begin position="186"/>
        <end position="205"/>
    </location>
</feature>
<dbReference type="Proteomes" id="UP000094801">
    <property type="component" value="Unassembled WGS sequence"/>
</dbReference>
<dbReference type="EMBL" id="KV453859">
    <property type="protein sequence ID" value="ODV84090.1"/>
    <property type="molecule type" value="Genomic_DNA"/>
</dbReference>
<evidence type="ECO:0000256" key="8">
    <source>
        <dbReference type="RuleBase" id="RU362137"/>
    </source>
</evidence>
<keyword evidence="7 8" id="KW-0539">Nucleus</keyword>
<evidence type="ECO:0000256" key="1">
    <source>
        <dbReference type="ARBA" id="ARBA00002711"/>
    </source>
</evidence>
<organism evidence="10 11">
    <name type="scientific">[Candida] arabinofermentans NRRL YB-2248</name>
    <dbReference type="NCBI Taxonomy" id="983967"/>
    <lineage>
        <taxon>Eukaryota</taxon>
        <taxon>Fungi</taxon>
        <taxon>Dikarya</taxon>
        <taxon>Ascomycota</taxon>
        <taxon>Saccharomycotina</taxon>
        <taxon>Pichiomycetes</taxon>
        <taxon>Pichiales</taxon>
        <taxon>Pichiaceae</taxon>
        <taxon>Ogataea</taxon>
        <taxon>Ogataea/Candida clade</taxon>
    </lineage>
</organism>
<keyword evidence="11" id="KW-1185">Reference proteome</keyword>
<keyword evidence="6 8" id="KW-0804">Transcription</keyword>
<dbReference type="AlphaFoldDB" id="A0A1E4SX65"/>
<evidence type="ECO:0000313" key="10">
    <source>
        <dbReference type="EMBL" id="ODV84090.1"/>
    </source>
</evidence>
<sequence>MSGFQSSQSKAQTESTVNKLLANFLPGSASVITTTSTSAFDLSGQLSSGAAKISQMSKNLKSLRENKHNIAKMKVKEKKLKNSHIRKNIALQSKITKLSKLQTGSKEATQQLVDQNLKSLKSWENGNQTDLKQLQSKVLRMKNSETGKRRKVRASKVKKMEFNARLKKGHISVPGLTPGLAPVGASDDESASESDLDVDSDEDDNIPILKDDYDDYN</sequence>
<evidence type="ECO:0000256" key="4">
    <source>
        <dbReference type="ARBA" id="ARBA00014115"/>
    </source>
</evidence>
<reference evidence="11" key="1">
    <citation type="submission" date="2016-04" db="EMBL/GenBank/DDBJ databases">
        <title>Comparative genomics of biotechnologically important yeasts.</title>
        <authorList>
            <consortium name="DOE Joint Genome Institute"/>
            <person name="Riley R."/>
            <person name="Haridas S."/>
            <person name="Wolfe K.H."/>
            <person name="Lopes M.R."/>
            <person name="Hittinger C.T."/>
            <person name="Goker M."/>
            <person name="Salamov A."/>
            <person name="Wisecaver J."/>
            <person name="Long T.M."/>
            <person name="Aerts A.L."/>
            <person name="Barry K."/>
            <person name="Choi C."/>
            <person name="Clum A."/>
            <person name="Coughlan A.Y."/>
            <person name="Deshpande S."/>
            <person name="Douglass A.P."/>
            <person name="Hanson S.J."/>
            <person name="Klenk H.-P."/>
            <person name="Labutti K."/>
            <person name="Lapidus A."/>
            <person name="Lindquist E."/>
            <person name="Lipzen A."/>
            <person name="Meier-Kolthoff J.P."/>
            <person name="Ohm R.A."/>
            <person name="Otillar R.P."/>
            <person name="Pangilinan J."/>
            <person name="Peng Y."/>
            <person name="Rokas A."/>
            <person name="Rosa C.A."/>
            <person name="Scheuner C."/>
            <person name="Sibirny A.A."/>
            <person name="Slot J.C."/>
            <person name="Stielow J.B."/>
            <person name="Sun H."/>
            <person name="Kurtzman C.P."/>
            <person name="Blackwell M."/>
            <person name="Grigoriev I.V."/>
            <person name="Jeffries T.W."/>
        </authorList>
    </citation>
    <scope>NUCLEOTIDE SEQUENCE [LARGE SCALE GENOMIC DNA]</scope>
    <source>
        <strain evidence="11">NRRL YB-2248</strain>
    </source>
</reference>
<evidence type="ECO:0000256" key="5">
    <source>
        <dbReference type="ARBA" id="ARBA00023015"/>
    </source>
</evidence>
<gene>
    <name evidence="8" type="primary">RRT14</name>
    <name evidence="10" type="ORF">CANARDRAFT_29536</name>
</gene>
<keyword evidence="5 8" id="KW-0805">Transcription regulation</keyword>
<dbReference type="GO" id="GO:0005730">
    <property type="term" value="C:nucleolus"/>
    <property type="evidence" value="ECO:0007669"/>
    <property type="project" value="UniProtKB-SubCell"/>
</dbReference>
<evidence type="ECO:0000256" key="7">
    <source>
        <dbReference type="ARBA" id="ARBA00023242"/>
    </source>
</evidence>
<name>A0A1E4SX65_9ASCO</name>
<comment type="function">
    <text evidence="1 8">Involved in ribosome biogenesis, probably through modulation of rDNA transcription.</text>
</comment>
<dbReference type="STRING" id="983967.A0A1E4SX65"/>